<dbReference type="NCBIfam" id="TIGR02246">
    <property type="entry name" value="SgcJ/EcaC family oxidoreductase"/>
    <property type="match status" value="1"/>
</dbReference>
<dbReference type="RefSeq" id="WP_406697577.1">
    <property type="nucleotide sequence ID" value="NZ_CP155447.1"/>
</dbReference>
<proteinExistence type="predicted"/>
<dbReference type="Pfam" id="PF14534">
    <property type="entry name" value="DUF4440"/>
    <property type="match status" value="1"/>
</dbReference>
<dbReference type="AlphaFoldDB" id="A0AAU7CI33"/>
<name>A0AAU7CI33_9BACT</name>
<feature type="chain" id="PRO_5043313471" evidence="2">
    <location>
        <begin position="20"/>
        <end position="380"/>
    </location>
</feature>
<feature type="signal peptide" evidence="2">
    <location>
        <begin position="1"/>
        <end position="19"/>
    </location>
</feature>
<accession>A0AAU7CI33</accession>
<dbReference type="InterPro" id="IPR011944">
    <property type="entry name" value="Steroid_delta5-4_isomerase"/>
</dbReference>
<organism evidence="4">
    <name type="scientific">Singulisphaera sp. Ch08</name>
    <dbReference type="NCBI Taxonomy" id="3120278"/>
    <lineage>
        <taxon>Bacteria</taxon>
        <taxon>Pseudomonadati</taxon>
        <taxon>Planctomycetota</taxon>
        <taxon>Planctomycetia</taxon>
        <taxon>Isosphaerales</taxon>
        <taxon>Isosphaeraceae</taxon>
        <taxon>Singulisphaera</taxon>
    </lineage>
</organism>
<sequence length="380" mass="42670">MRYAVAILGAAIVVAPAFGDDQAPKPAVSGAEPNAKVESADERAIRASAEAFTRAYNAGDAHALAEQFSKNADVIDGDGVRIQGREAIEEALASTFKAEPGDRITLTIDSLRFLSPDVALEEGRNTVTPTGDAPVSRRHIVIHVKQDGRWYMDSVREAKEPVVRPHDRLKELEWMLGDWTDEGSDSNVQTNCHWSKDKNFLLREITIQVQGETATSITQRIGWDPLTERFKSWEFDSEGGHSEGLWARAGEKSWVVNHSGVLPDGRTASATRVIVLEAPNRVRWASIDRVVGDEAIPEEMSFIMVKVPPAAGTQAGEKAAHPQLRRGTNDEHQADPVDRVDPGSCSVRGRAIRRSSRLWRWWRLPWRRRRWRLPWRWRRI</sequence>
<dbReference type="SUPFAM" id="SSF54427">
    <property type="entry name" value="NTF2-like"/>
    <property type="match status" value="1"/>
</dbReference>
<keyword evidence="2" id="KW-0732">Signal</keyword>
<evidence type="ECO:0000256" key="2">
    <source>
        <dbReference type="SAM" id="SignalP"/>
    </source>
</evidence>
<dbReference type="Gene3D" id="3.10.450.50">
    <property type="match status" value="1"/>
</dbReference>
<feature type="compositionally biased region" description="Basic and acidic residues" evidence="1">
    <location>
        <begin position="327"/>
        <end position="341"/>
    </location>
</feature>
<evidence type="ECO:0000313" key="4">
    <source>
        <dbReference type="EMBL" id="XBH04782.1"/>
    </source>
</evidence>
<gene>
    <name evidence="4" type="ORF">V5E97_01830</name>
</gene>
<protein>
    <submittedName>
        <fullName evidence="4">SgcJ/EcaC family oxidoreductase</fullName>
    </submittedName>
</protein>
<dbReference type="EMBL" id="CP155447">
    <property type="protein sequence ID" value="XBH04782.1"/>
    <property type="molecule type" value="Genomic_DNA"/>
</dbReference>
<evidence type="ECO:0000256" key="1">
    <source>
        <dbReference type="SAM" id="MobiDB-lite"/>
    </source>
</evidence>
<feature type="region of interest" description="Disordered" evidence="1">
    <location>
        <begin position="313"/>
        <end position="344"/>
    </location>
</feature>
<evidence type="ECO:0000259" key="3">
    <source>
        <dbReference type="Pfam" id="PF14534"/>
    </source>
</evidence>
<dbReference type="InterPro" id="IPR032710">
    <property type="entry name" value="NTF2-like_dom_sf"/>
</dbReference>
<reference evidence="4" key="1">
    <citation type="submission" date="2024-05" db="EMBL/GenBank/DDBJ databases">
        <title>Planctomycetes of the genus Singulisphaera possess chitinolytic capabilities.</title>
        <authorList>
            <person name="Ivanova A."/>
        </authorList>
    </citation>
    <scope>NUCLEOTIDE SEQUENCE</scope>
    <source>
        <strain evidence="4">Ch08T</strain>
    </source>
</reference>
<feature type="domain" description="DUF4440" evidence="3">
    <location>
        <begin position="45"/>
        <end position="151"/>
    </location>
</feature>
<dbReference type="InterPro" id="IPR027843">
    <property type="entry name" value="DUF4440"/>
</dbReference>